<evidence type="ECO:0000256" key="1">
    <source>
        <dbReference type="SAM" id="MobiDB-lite"/>
    </source>
</evidence>
<gene>
    <name evidence="2" type="ordered locus">FMG_P0151</name>
</gene>
<keyword evidence="2" id="KW-0614">Plasmid</keyword>
<keyword evidence="3" id="KW-1185">Reference proteome</keyword>
<sequence length="192" mass="21586">MLLPVYLELLNRVSSVGITRVEGCENILKKHKLLVMALITMLLLAGCSSKDSKNDENVLEPEKGASFISLKKKEKEKKDNIIKQKERVKEENSTKPKLEINKDNNQIKVTNKDKNESKTNGYKNETGIKKATKDEKVLPSTPEKERGESLAVRPKKNEIKEKECGKIVVEDKKGKTVSVKEDKGPSNQIKGN</sequence>
<dbReference type="AlphaFoldDB" id="B0S4K9"/>
<feature type="compositionally biased region" description="Basic and acidic residues" evidence="1">
    <location>
        <begin position="71"/>
        <end position="102"/>
    </location>
</feature>
<protein>
    <submittedName>
        <fullName evidence="2">Uncharacterized protein</fullName>
    </submittedName>
</protein>
<dbReference type="HOGENOM" id="CLU_1413302_0_0_9"/>
<proteinExistence type="predicted"/>
<name>B0S4K9_FINM2</name>
<feature type="region of interest" description="Disordered" evidence="1">
    <location>
        <begin position="69"/>
        <end position="158"/>
    </location>
</feature>
<feature type="compositionally biased region" description="Basic and acidic residues" evidence="1">
    <location>
        <begin position="126"/>
        <end position="148"/>
    </location>
</feature>
<dbReference type="Proteomes" id="UP000001319">
    <property type="component" value="Plasmid pFMC"/>
</dbReference>
<feature type="region of interest" description="Disordered" evidence="1">
    <location>
        <begin position="170"/>
        <end position="192"/>
    </location>
</feature>
<evidence type="ECO:0000313" key="3">
    <source>
        <dbReference type="Proteomes" id="UP000001319"/>
    </source>
</evidence>
<evidence type="ECO:0000313" key="2">
    <source>
        <dbReference type="EMBL" id="BAG09200.1"/>
    </source>
</evidence>
<dbReference type="KEGG" id="fma:FMG_P0151"/>
<feature type="compositionally biased region" description="Basic and acidic residues" evidence="1">
    <location>
        <begin position="170"/>
        <end position="184"/>
    </location>
</feature>
<accession>B0S4K9</accession>
<geneLocation type="plasmid" evidence="2 3">
    <name>pFMC</name>
</geneLocation>
<organism evidence="2 3">
    <name type="scientific">Finegoldia magna (strain ATCC 29328 / DSM 20472 / WAL 2508)</name>
    <name type="common">Peptostreptococcus magnus</name>
    <dbReference type="NCBI Taxonomy" id="334413"/>
    <lineage>
        <taxon>Bacteria</taxon>
        <taxon>Bacillati</taxon>
        <taxon>Bacillota</taxon>
        <taxon>Tissierellia</taxon>
        <taxon>Tissierellales</taxon>
        <taxon>Peptoniphilaceae</taxon>
        <taxon>Finegoldia</taxon>
    </lineage>
</organism>
<reference evidence="2 3" key="1">
    <citation type="journal article" date="2008" name="DNA Res.">
        <title>Complete genome sequence of Finegoldia magna, an anaerobic opportunistic pathogen.</title>
        <authorList>
            <person name="Goto T."/>
            <person name="Yamashita A."/>
            <person name="Hirakawa H."/>
            <person name="Matsutani M."/>
            <person name="Todo K."/>
            <person name="Ohshima K."/>
            <person name="Toh H."/>
            <person name="Miyamoto K."/>
            <person name="Kuhara S."/>
            <person name="Hattori M."/>
            <person name="Shimizu T."/>
            <person name="Akimoto S."/>
        </authorList>
    </citation>
    <scope>NUCLEOTIDE SEQUENCE [LARGE SCALE GENOMIC DNA]</scope>
    <source>
        <strain evidence="3">ATCC 29328 / DSM 20472 / WAL 2508</strain>
        <plasmid evidence="2 3">pFMC</plasmid>
    </source>
</reference>
<dbReference type="EMBL" id="AP008972">
    <property type="protein sequence ID" value="BAG09200.1"/>
    <property type="molecule type" value="Genomic_DNA"/>
</dbReference>